<dbReference type="Pfam" id="PF01909">
    <property type="entry name" value="NTP_transf_2"/>
    <property type="match status" value="1"/>
</dbReference>
<dbReference type="Pfam" id="PF01966">
    <property type="entry name" value="HD"/>
    <property type="match status" value="1"/>
</dbReference>
<dbReference type="AlphaFoldDB" id="A0A4R6WS27"/>
<dbReference type="GO" id="GO:0008081">
    <property type="term" value="F:phosphoric diester hydrolase activity"/>
    <property type="evidence" value="ECO:0007669"/>
    <property type="project" value="UniProtKB-UniRule"/>
</dbReference>
<dbReference type="InterPro" id="IPR013546">
    <property type="entry name" value="PII_UdlTrfase/GS_AdlTrfase"/>
</dbReference>
<dbReference type="SUPFAM" id="SSF81891">
    <property type="entry name" value="Poly A polymerase C-terminal region-like"/>
    <property type="match status" value="1"/>
</dbReference>
<dbReference type="InterPro" id="IPR045865">
    <property type="entry name" value="ACT-like_dom_sf"/>
</dbReference>
<dbReference type="InterPro" id="IPR002912">
    <property type="entry name" value="ACT_dom"/>
</dbReference>
<comment type="function">
    <text evidence="7">Modifies, by uridylylation and deuridylylation, the PII regulatory proteins (GlnB and homologs), in response to the nitrogen status of the cell that GlnD senses through the glutamine level. Under low glutamine levels, catalyzes the conversion of the PII proteins and UTP to PII-UMP and PPi, while under higher glutamine levels, GlnD hydrolyzes PII-UMP to PII and UMP (deuridylylation). Thus, controls uridylylation state and activity of the PII proteins, and plays an important role in the regulation of nitrogen metabolism.</text>
</comment>
<evidence type="ECO:0000256" key="5">
    <source>
        <dbReference type="ARBA" id="ARBA00022842"/>
    </source>
</evidence>
<evidence type="ECO:0000256" key="3">
    <source>
        <dbReference type="ARBA" id="ARBA00022737"/>
    </source>
</evidence>
<comment type="activity regulation">
    <text evidence="7">Uridylyltransferase (UTase) activity is inhibited by glutamine, while glutamine activates uridylyl-removing (UR) activity.</text>
</comment>
<evidence type="ECO:0000259" key="9">
    <source>
        <dbReference type="PROSITE" id="PS51831"/>
    </source>
</evidence>
<dbReference type="PIRSF" id="PIRSF006288">
    <property type="entry name" value="PII_uridyltransf"/>
    <property type="match status" value="1"/>
</dbReference>
<dbReference type="SUPFAM" id="SSF81593">
    <property type="entry name" value="Nucleotidyltransferase substrate binding subunit/domain"/>
    <property type="match status" value="1"/>
</dbReference>
<proteinExistence type="inferred from homology"/>
<comment type="domain">
    <text evidence="7">Has four distinct domains: an N-terminal nucleotidyltransferase (NT) domain responsible for UTase activity, a central HD domain that encodes UR activity, and two C-terminal ACT domains that seem to have a role in glutamine sensing.</text>
</comment>
<dbReference type="HAMAP" id="MF_00277">
    <property type="entry name" value="PII_uridylyl_transf"/>
    <property type="match status" value="1"/>
</dbReference>
<comment type="catalytic activity">
    <reaction evidence="7">
        <text>[protein-PII]-L-tyrosine + UTP = [protein-PII]-uridylyl-L-tyrosine + diphosphate</text>
        <dbReference type="Rhea" id="RHEA:13673"/>
        <dbReference type="Rhea" id="RHEA-COMP:12147"/>
        <dbReference type="Rhea" id="RHEA-COMP:12148"/>
        <dbReference type="ChEBI" id="CHEBI:33019"/>
        <dbReference type="ChEBI" id="CHEBI:46398"/>
        <dbReference type="ChEBI" id="CHEBI:46858"/>
        <dbReference type="ChEBI" id="CHEBI:90602"/>
        <dbReference type="EC" id="2.7.7.59"/>
    </reaction>
</comment>
<name>A0A4R6WS27_9PROT</name>
<dbReference type="SUPFAM" id="SSF81301">
    <property type="entry name" value="Nucleotidyltransferase"/>
    <property type="match status" value="1"/>
</dbReference>
<dbReference type="NCBIfam" id="TIGR01693">
    <property type="entry name" value="UTase_glnD"/>
    <property type="match status" value="1"/>
</dbReference>
<keyword evidence="5 7" id="KW-0460">Magnesium</keyword>
<sequence length="941" mass="105403">MIDIDDQRAIIDRRRLMAELDALAAESASAADQGPAVSAILKRHLAAGRDEIRARFTSNSRGAQAGLRNAHEAAFLIDQILRALFDFTTLKAFPLGNPTAAERLSVVAVGGYGRGELAPHSDIDILFLLPYKMAPYCEQVVEFMLYRLWDLGLKVGQAARSVEDCLRQADADLTIRTTLLEARYIWGDQTLYEEFRSAFARRIVKGRGEAFYHEKLAERQARHAHQGGSRYELQPNIKDGKGGLRDLQTLLWLSRFVVRAESIAALVDQGLLTGAERATYDKAFNFLWTLRCHLHYLTGRGEERLTFDLQPEIARRLGYTDHAGSKGVERLMKHYFLVAKSVGGLTRYVCAAIESHCFRKPLLRLPTLGILRKELDGFPLENGRLTIPRADHFNQLPIDLLRIFRVAQKHDVEIHPTAMTAISHCLRLVDQLREEAAANALFLDMLTAPARAELTLRRMNEVGVLGRFLPDFGRVVAQMQYDMYHSYTVDEHTIFAIGILSRIERGELKDEAPIASQVVKDVLSRRVLYLAVLLHDIAKGRAGDHSELGGEVAEKLCPRLGLDAEETEQVAWLVRYHLLMSNTAFRRDIDDSKTIADFVDLVQSPERLRLLLVLTVADIRAVGPKTWNGWKAQLLRELYHRAEDLMLGGVHSDAREERATAALAQLRAELQDWPDADWQAHLARGHPAYWLAFPAATLARHARMIRAADADSQPLSVEFHIDKWRAMTEITIYTADAKGLFSQLAGAVALSGASIVDGRIFTLRNGKALDTFFVQDGQGGPFDQPARLAKLTATIRLVLEQPQRLLPQLDALPQLADPAARNFPIIPRVLIDNRASATHTVIEVNGRDRRGLLHRLTACLTRLNCQISSAKVSTFGHRAVDVFYVKDQFGLKIESEERRKAIRAALMEVLTEIEEPGDAATRVTTLDSWPPRPPQNVTAAQ</sequence>
<dbReference type="PANTHER" id="PTHR47320:SF1">
    <property type="entry name" value="BIFUNCTIONAL URIDYLYLTRANSFERASE_URIDYLYL-REMOVING ENZYME"/>
    <property type="match status" value="1"/>
</dbReference>
<keyword evidence="6 7" id="KW-0511">Multifunctional enzyme</keyword>
<dbReference type="Gene3D" id="1.10.3090.10">
    <property type="entry name" value="cca-adding enzyme, domain 2"/>
    <property type="match status" value="1"/>
</dbReference>
<keyword evidence="11" id="KW-1185">Reference proteome</keyword>
<dbReference type="CDD" id="cd05401">
    <property type="entry name" value="NT_GlnE_GlnD_like"/>
    <property type="match status" value="1"/>
</dbReference>
<dbReference type="RefSeq" id="WP_133612349.1">
    <property type="nucleotide sequence ID" value="NZ_SNYW01000006.1"/>
</dbReference>
<dbReference type="InterPro" id="IPR010043">
    <property type="entry name" value="UTase/UR"/>
</dbReference>
<keyword evidence="4 7" id="KW-0378">Hydrolase</keyword>
<dbReference type="SUPFAM" id="SSF55021">
    <property type="entry name" value="ACT-like"/>
    <property type="match status" value="2"/>
</dbReference>
<dbReference type="Gene3D" id="3.30.70.260">
    <property type="match status" value="1"/>
</dbReference>
<feature type="domain" description="HD" evidence="9">
    <location>
        <begin position="489"/>
        <end position="611"/>
    </location>
</feature>
<dbReference type="Proteomes" id="UP000295783">
    <property type="component" value="Unassembled WGS sequence"/>
</dbReference>
<dbReference type="PROSITE" id="PS51831">
    <property type="entry name" value="HD"/>
    <property type="match status" value="1"/>
</dbReference>
<dbReference type="CDD" id="cd04899">
    <property type="entry name" value="ACT_ACR-UUR-like_2"/>
    <property type="match status" value="1"/>
</dbReference>
<keyword evidence="3" id="KW-0677">Repeat</keyword>
<dbReference type="SMART" id="SM00471">
    <property type="entry name" value="HDc"/>
    <property type="match status" value="1"/>
</dbReference>
<comment type="catalytic activity">
    <reaction evidence="7">
        <text>[protein-PII]-uridylyl-L-tyrosine + H2O = [protein-PII]-L-tyrosine + UMP + H(+)</text>
        <dbReference type="Rhea" id="RHEA:48600"/>
        <dbReference type="Rhea" id="RHEA-COMP:12147"/>
        <dbReference type="Rhea" id="RHEA-COMP:12148"/>
        <dbReference type="ChEBI" id="CHEBI:15377"/>
        <dbReference type="ChEBI" id="CHEBI:15378"/>
        <dbReference type="ChEBI" id="CHEBI:46858"/>
        <dbReference type="ChEBI" id="CHEBI:57865"/>
        <dbReference type="ChEBI" id="CHEBI:90602"/>
    </reaction>
</comment>
<comment type="cofactor">
    <cofactor evidence="7">
        <name>Mg(2+)</name>
        <dbReference type="ChEBI" id="CHEBI:18420"/>
    </cofactor>
</comment>
<dbReference type="EC" id="3.1.4.-" evidence="7"/>
<comment type="caution">
    <text evidence="7">Lacks conserved residue(s) required for the propagation of feature annotation.</text>
</comment>
<evidence type="ECO:0000256" key="1">
    <source>
        <dbReference type="ARBA" id="ARBA00022679"/>
    </source>
</evidence>
<dbReference type="EMBL" id="SNYW01000006">
    <property type="protein sequence ID" value="TDQ84316.1"/>
    <property type="molecule type" value="Genomic_DNA"/>
</dbReference>
<evidence type="ECO:0000313" key="11">
    <source>
        <dbReference type="Proteomes" id="UP000295783"/>
    </source>
</evidence>
<dbReference type="GO" id="GO:0006808">
    <property type="term" value="P:regulation of nitrogen utilization"/>
    <property type="evidence" value="ECO:0007669"/>
    <property type="project" value="UniProtKB-UniRule"/>
</dbReference>
<dbReference type="CDD" id="cd04900">
    <property type="entry name" value="ACT_UUR-like_1"/>
    <property type="match status" value="1"/>
</dbReference>
<keyword evidence="1 7" id="KW-0808">Transferase</keyword>
<dbReference type="NCBIfam" id="NF003467">
    <property type="entry name" value="PRK05092.1"/>
    <property type="match status" value="1"/>
</dbReference>
<dbReference type="InterPro" id="IPR002934">
    <property type="entry name" value="Polymerase_NTP_transf_dom"/>
</dbReference>
<feature type="region of interest" description="Uridylyltransferase" evidence="7">
    <location>
        <begin position="1"/>
        <end position="373"/>
    </location>
</feature>
<dbReference type="InterPro" id="IPR043519">
    <property type="entry name" value="NT_sf"/>
</dbReference>
<feature type="domain" description="ACT" evidence="8">
    <location>
        <begin position="729"/>
        <end position="808"/>
    </location>
</feature>
<accession>A0A4R6WS27</accession>
<dbReference type="GO" id="GO:0008773">
    <property type="term" value="F:[protein-PII] uridylyltransferase activity"/>
    <property type="evidence" value="ECO:0007669"/>
    <property type="project" value="UniProtKB-UniRule"/>
</dbReference>
<dbReference type="PANTHER" id="PTHR47320">
    <property type="entry name" value="BIFUNCTIONAL URIDYLYLTRANSFERASE/URIDYLYL-REMOVING ENZYME"/>
    <property type="match status" value="1"/>
</dbReference>
<dbReference type="EC" id="2.7.7.59" evidence="7"/>
<dbReference type="InterPro" id="IPR006674">
    <property type="entry name" value="HD_domain"/>
</dbReference>
<evidence type="ECO:0000256" key="4">
    <source>
        <dbReference type="ARBA" id="ARBA00022801"/>
    </source>
</evidence>
<evidence type="ECO:0000259" key="8">
    <source>
        <dbReference type="PROSITE" id="PS51671"/>
    </source>
</evidence>
<gene>
    <name evidence="7" type="primary">glnD</name>
    <name evidence="10" type="ORF">A8950_0866</name>
</gene>
<reference evidence="10 11" key="1">
    <citation type="submission" date="2019-03" db="EMBL/GenBank/DDBJ databases">
        <title>Genomic Encyclopedia of Type Strains, Phase III (KMG-III): the genomes of soil and plant-associated and newly described type strains.</title>
        <authorList>
            <person name="Whitman W."/>
        </authorList>
    </citation>
    <scope>NUCLEOTIDE SEQUENCE [LARGE SCALE GENOMIC DNA]</scope>
    <source>
        <strain evidence="10 11">CGMCC 1.7660</strain>
    </source>
</reference>
<comment type="caution">
    <text evidence="10">The sequence shown here is derived from an EMBL/GenBank/DDBJ whole genome shotgun (WGS) entry which is preliminary data.</text>
</comment>
<keyword evidence="2 7" id="KW-0548">Nucleotidyltransferase</keyword>
<feature type="domain" description="ACT" evidence="8">
    <location>
        <begin position="841"/>
        <end position="916"/>
    </location>
</feature>
<comment type="similarity">
    <text evidence="7">Belongs to the GlnD family.</text>
</comment>
<evidence type="ECO:0000256" key="7">
    <source>
        <dbReference type="HAMAP-Rule" id="MF_00277"/>
    </source>
</evidence>
<dbReference type="PROSITE" id="PS51671">
    <property type="entry name" value="ACT"/>
    <property type="match status" value="2"/>
</dbReference>
<dbReference type="Pfam" id="PF24931">
    <property type="entry name" value="ACT_ACR9_3rd"/>
    <property type="match status" value="1"/>
</dbReference>
<evidence type="ECO:0000256" key="2">
    <source>
        <dbReference type="ARBA" id="ARBA00022695"/>
    </source>
</evidence>
<organism evidence="10 11">
    <name type="scientific">Dongia mobilis</name>
    <dbReference type="NCBI Taxonomy" id="578943"/>
    <lineage>
        <taxon>Bacteria</taxon>
        <taxon>Pseudomonadati</taxon>
        <taxon>Pseudomonadota</taxon>
        <taxon>Alphaproteobacteria</taxon>
        <taxon>Rhodospirillales</taxon>
        <taxon>Dongiaceae</taxon>
        <taxon>Dongia</taxon>
    </lineage>
</organism>
<evidence type="ECO:0000256" key="6">
    <source>
        <dbReference type="ARBA" id="ARBA00023268"/>
    </source>
</evidence>
<dbReference type="Gene3D" id="3.30.460.10">
    <property type="entry name" value="Beta Polymerase, domain 2"/>
    <property type="match status" value="1"/>
</dbReference>
<dbReference type="OrthoDB" id="9758038at2"/>
<evidence type="ECO:0000313" key="10">
    <source>
        <dbReference type="EMBL" id="TDQ84316.1"/>
    </source>
</evidence>
<protein>
    <recommendedName>
        <fullName evidence="7">Bifunctional uridylyltransferase/uridylyl-removing enzyme</fullName>
        <shortName evidence="7">UTase/UR</shortName>
    </recommendedName>
    <alternativeName>
        <fullName evidence="7">Bifunctional [protein-PII] modification enzyme</fullName>
    </alternativeName>
    <alternativeName>
        <fullName evidence="7">Bifunctional nitrogen sensor protein</fullName>
    </alternativeName>
    <domain>
        <recommendedName>
            <fullName evidence="7">[Protein-PII] uridylyltransferase</fullName>
            <shortName evidence="7">PII uridylyltransferase</shortName>
            <shortName evidence="7">UTase</shortName>
            <ecNumber evidence="7">2.7.7.59</ecNumber>
        </recommendedName>
    </domain>
    <domain>
        <recommendedName>
            <fullName evidence="7">[Protein-PII]-UMP uridylyl-removing enzyme</fullName>
            <shortName evidence="7">UR</shortName>
            <ecNumber evidence="7">3.1.4.-</ecNumber>
        </recommendedName>
    </domain>
</protein>
<dbReference type="Pfam" id="PF08335">
    <property type="entry name" value="GlnD_UR_UTase"/>
    <property type="match status" value="1"/>
</dbReference>
<dbReference type="InterPro" id="IPR003607">
    <property type="entry name" value="HD/PDEase_dom"/>
</dbReference>